<evidence type="ECO:0000313" key="1">
    <source>
        <dbReference type="EMBL" id="NOU72969.1"/>
    </source>
</evidence>
<accession>A0ABX1XXF5</accession>
<proteinExistence type="predicted"/>
<dbReference type="EMBL" id="WHOA01000106">
    <property type="protein sequence ID" value="NOU72969.1"/>
    <property type="molecule type" value="Genomic_DNA"/>
</dbReference>
<keyword evidence="2" id="KW-1185">Reference proteome</keyword>
<dbReference type="Proteomes" id="UP000616779">
    <property type="component" value="Unassembled WGS sequence"/>
</dbReference>
<name>A0ABX1XXF5_9BACL</name>
<evidence type="ECO:0000313" key="2">
    <source>
        <dbReference type="Proteomes" id="UP000616779"/>
    </source>
</evidence>
<protein>
    <submittedName>
        <fullName evidence="1">Uncharacterized protein</fullName>
    </submittedName>
</protein>
<comment type="caution">
    <text evidence="1">The sequence shown here is derived from an EMBL/GenBank/DDBJ whole genome shotgun (WGS) entry which is preliminary data.</text>
</comment>
<gene>
    <name evidence="1" type="ORF">GC098_16325</name>
</gene>
<sequence>MQTKIGMPIEHYWHVFKDKPYEEVFSLSGSMYFEDDEDSLVLIEDFGQKNHIRRDFFSVNLPFVFAPNDLSLGLGDETRIQHFEEILSNDAFKTNLLKRMITGEKVENYKPLNWFFGKGWDPRKVPWKEFEEQMDDWFVKYKMMYRDRTENLLEQQGYIKSKEKRNLEHFEWLVRFQVQCWSLKEIADYYSEESNEILSEDTISRGIKSTAELIYLILRPGNKPGRPKTVV</sequence>
<organism evidence="1 2">
    <name type="scientific">Paenibacillus phytorum</name>
    <dbReference type="NCBI Taxonomy" id="2654977"/>
    <lineage>
        <taxon>Bacteria</taxon>
        <taxon>Bacillati</taxon>
        <taxon>Bacillota</taxon>
        <taxon>Bacilli</taxon>
        <taxon>Bacillales</taxon>
        <taxon>Paenibacillaceae</taxon>
        <taxon>Paenibacillus</taxon>
    </lineage>
</organism>
<reference evidence="1 2" key="1">
    <citation type="submission" date="2019-10" db="EMBL/GenBank/DDBJ databases">
        <title>Description of Paenibacillus terrestris sp. nov.</title>
        <authorList>
            <person name="Carlier A."/>
            <person name="Qi S."/>
        </authorList>
    </citation>
    <scope>NUCLEOTIDE SEQUENCE [LARGE SCALE GENOMIC DNA]</scope>
    <source>
        <strain evidence="1 2">LMG 31458</strain>
    </source>
</reference>